<evidence type="ECO:0000256" key="2">
    <source>
        <dbReference type="SAM" id="MobiDB-lite"/>
    </source>
</evidence>
<evidence type="ECO:0000313" key="4">
    <source>
        <dbReference type="EMBL" id="GAA4993013.1"/>
    </source>
</evidence>
<dbReference type="Gene3D" id="2.60.60.30">
    <property type="entry name" value="sav2460 like domains"/>
    <property type="match status" value="1"/>
</dbReference>
<dbReference type="InterPro" id="IPR003325">
    <property type="entry name" value="TerD"/>
</dbReference>
<dbReference type="PANTHER" id="PTHR32097">
    <property type="entry name" value="CAMP-BINDING PROTEIN 1-RELATED"/>
    <property type="match status" value="1"/>
</dbReference>
<reference evidence="5" key="1">
    <citation type="journal article" date="2019" name="Int. J. Syst. Evol. Microbiol.">
        <title>The Global Catalogue of Microorganisms (GCM) 10K type strain sequencing project: providing services to taxonomists for standard genome sequencing and annotation.</title>
        <authorList>
            <consortium name="The Broad Institute Genomics Platform"/>
            <consortium name="The Broad Institute Genome Sequencing Center for Infectious Disease"/>
            <person name="Wu L."/>
            <person name="Ma J."/>
        </authorList>
    </citation>
    <scope>NUCLEOTIDE SEQUENCE [LARGE SCALE GENOMIC DNA]</scope>
    <source>
        <strain evidence="5">JCM 18126</strain>
    </source>
</reference>
<dbReference type="CDD" id="cd06974">
    <property type="entry name" value="TerD_like"/>
    <property type="match status" value="1"/>
</dbReference>
<feature type="region of interest" description="Disordered" evidence="2">
    <location>
        <begin position="1"/>
        <end position="20"/>
    </location>
</feature>
<sequence length="772" mass="81255">MSDAEQTSAPVPAPAMQLSRGANVTLPEKASRLHVVLSWDDGGGEADVDASALLLSAARRVRSDADFVFYNQPASPEGTVRHLGRSVTDAGVEERLALDLDDVPDEVEIIALAASIGEGTFGQLAALRLLLLDASGNPCACFDIDDASSETAFVFGEVYRRDASWKLRAVGQGYDTGLEGLATDFGVSIDDTSGADDVANAVPGDVPKAAPGGEGDPLIAPDTTSEPTAQGRSAYTVNAEDLHDGESDVSISPAEGATGGEELIAVVEAAPEDVPPTASLAEEAPAVAGVAPGPTVDSAAAPRSTRGVRTRKAKPVRAAVPVLRLGEEGWQPARLFSISGVGSAVEQEKRATSALLATMMAVKAFARGITTHASAPAGAVETYLEVPFKLGESTVFPDGLIRVARGGKVWTALLEVKTSDGQLRKDQVENYLDVARDQGFDAVITLSNEISPGAGEHPVAVDKRKLRKVALFHLSWAEVLHEAQMTLTHRGVSDPLQAWLLHEFIRYLSHPRSGASGFEDMGTAWVGIREAVAAGTLRPADRAIPTLAESWNRLVRSLCLRLTAELGVPVAQVLPRKIASDPAARAQIVAKQLVETGAMEATLRIPGAAGLLTVVADLRTTTVRTCVRVSAPREGGAQRRITWLLRQLRDAPDDLLVDVTFTGRQDTTCERLRDVREDPAALLPDRGVDVAAFTLTRTAAMGTKRSGVKGAFIPSVTDAVEGFYTAVVQPLRAWVPPAPKLPDDMTTSAAEVLDDLADGAEAAAPDASEPPI</sequence>
<feature type="region of interest" description="Disordered" evidence="2">
    <location>
        <begin position="203"/>
        <end position="230"/>
    </location>
</feature>
<evidence type="ECO:0000256" key="1">
    <source>
        <dbReference type="ARBA" id="ARBA00008775"/>
    </source>
</evidence>
<gene>
    <name evidence="4" type="ORF">GCM10023225_31070</name>
</gene>
<dbReference type="RefSeq" id="WP_345713645.1">
    <property type="nucleotide sequence ID" value="NZ_BAABIL010000569.1"/>
</dbReference>
<proteinExistence type="inferred from homology"/>
<comment type="caution">
    <text evidence="4">The sequence shown here is derived from an EMBL/GenBank/DDBJ whole genome shotgun (WGS) entry which is preliminary data.</text>
</comment>
<dbReference type="PANTHER" id="PTHR32097:SF4">
    <property type="entry name" value="GENERAL STRESS PROTEIN 16U"/>
    <property type="match status" value="1"/>
</dbReference>
<feature type="region of interest" description="Disordered" evidence="2">
    <location>
        <begin position="289"/>
        <end position="312"/>
    </location>
</feature>
<feature type="domain" description="TerD" evidence="3">
    <location>
        <begin position="15"/>
        <end position="185"/>
    </location>
</feature>
<evidence type="ECO:0000259" key="3">
    <source>
        <dbReference type="Pfam" id="PF02342"/>
    </source>
</evidence>
<accession>A0ABP9IA31</accession>
<keyword evidence="5" id="KW-1185">Reference proteome</keyword>
<dbReference type="InterPro" id="IPR051324">
    <property type="entry name" value="Stress/Tellurium_Resist"/>
</dbReference>
<dbReference type="Proteomes" id="UP001501195">
    <property type="component" value="Unassembled WGS sequence"/>
</dbReference>
<dbReference type="Pfam" id="PF02342">
    <property type="entry name" value="TerD"/>
    <property type="match status" value="1"/>
</dbReference>
<dbReference type="EMBL" id="BAABIL010000569">
    <property type="protein sequence ID" value="GAA4993013.1"/>
    <property type="molecule type" value="Genomic_DNA"/>
</dbReference>
<organism evidence="4 5">
    <name type="scientific">Kineococcus glutinatus</name>
    <dbReference type="NCBI Taxonomy" id="1070872"/>
    <lineage>
        <taxon>Bacteria</taxon>
        <taxon>Bacillati</taxon>
        <taxon>Actinomycetota</taxon>
        <taxon>Actinomycetes</taxon>
        <taxon>Kineosporiales</taxon>
        <taxon>Kineosporiaceae</taxon>
        <taxon>Kineococcus</taxon>
    </lineage>
</organism>
<comment type="similarity">
    <text evidence="1">Belongs to the CAPAB/TerDEXZ family.</text>
</comment>
<evidence type="ECO:0000313" key="5">
    <source>
        <dbReference type="Proteomes" id="UP001501195"/>
    </source>
</evidence>
<protein>
    <submittedName>
        <fullName evidence="4">TerD family protein</fullName>
    </submittedName>
</protein>
<name>A0ABP9IA31_9ACTN</name>